<organism evidence="1 2">
    <name type="scientific">Athelia psychrophila</name>
    <dbReference type="NCBI Taxonomy" id="1759441"/>
    <lineage>
        <taxon>Eukaryota</taxon>
        <taxon>Fungi</taxon>
        <taxon>Dikarya</taxon>
        <taxon>Basidiomycota</taxon>
        <taxon>Agaricomycotina</taxon>
        <taxon>Agaricomycetes</taxon>
        <taxon>Agaricomycetidae</taxon>
        <taxon>Atheliales</taxon>
        <taxon>Atheliaceae</taxon>
        <taxon>Athelia</taxon>
    </lineage>
</organism>
<dbReference type="EMBL" id="KV418160">
    <property type="protein sequence ID" value="KZP03119.1"/>
    <property type="molecule type" value="Genomic_DNA"/>
</dbReference>
<dbReference type="Proteomes" id="UP000076532">
    <property type="component" value="Unassembled WGS sequence"/>
</dbReference>
<proteinExistence type="predicted"/>
<name>A0A167TNF6_9AGAM</name>
<evidence type="ECO:0000313" key="1">
    <source>
        <dbReference type="EMBL" id="KZP03119.1"/>
    </source>
</evidence>
<gene>
    <name evidence="1" type="ORF">FIBSPDRAFT_507828</name>
</gene>
<protein>
    <submittedName>
        <fullName evidence="1">Uncharacterized protein</fullName>
    </submittedName>
</protein>
<keyword evidence="2" id="KW-1185">Reference proteome</keyword>
<sequence>MQAASVLLIESFVNAEVVQEELWGTPHCTAKVIQLRSVPLMTAFPGILRLVQVRHRRVSSLQHVAEALSPVFCLLIAGRLSLNADSSMQRALAQDSHAAARYHMPTTQLRIPNANAMNT</sequence>
<evidence type="ECO:0000313" key="2">
    <source>
        <dbReference type="Proteomes" id="UP000076532"/>
    </source>
</evidence>
<dbReference type="AlphaFoldDB" id="A0A167TNF6"/>
<reference evidence="1 2" key="1">
    <citation type="journal article" date="2016" name="Mol. Biol. Evol.">
        <title>Comparative Genomics of Early-Diverging Mushroom-Forming Fungi Provides Insights into the Origins of Lignocellulose Decay Capabilities.</title>
        <authorList>
            <person name="Nagy L.G."/>
            <person name="Riley R."/>
            <person name="Tritt A."/>
            <person name="Adam C."/>
            <person name="Daum C."/>
            <person name="Floudas D."/>
            <person name="Sun H."/>
            <person name="Yadav J.S."/>
            <person name="Pangilinan J."/>
            <person name="Larsson K.H."/>
            <person name="Matsuura K."/>
            <person name="Barry K."/>
            <person name="Labutti K."/>
            <person name="Kuo R."/>
            <person name="Ohm R.A."/>
            <person name="Bhattacharya S.S."/>
            <person name="Shirouzu T."/>
            <person name="Yoshinaga Y."/>
            <person name="Martin F.M."/>
            <person name="Grigoriev I.V."/>
            <person name="Hibbett D.S."/>
        </authorList>
    </citation>
    <scope>NUCLEOTIDE SEQUENCE [LARGE SCALE GENOMIC DNA]</scope>
    <source>
        <strain evidence="1 2">CBS 109695</strain>
    </source>
</reference>
<accession>A0A167TNF6</accession>